<dbReference type="Pfam" id="PF09925">
    <property type="entry name" value="DUF2157"/>
    <property type="match status" value="1"/>
</dbReference>
<feature type="transmembrane region" description="Helical" evidence="1">
    <location>
        <begin position="94"/>
        <end position="111"/>
    </location>
</feature>
<keyword evidence="1" id="KW-0812">Transmembrane</keyword>
<dbReference type="Proteomes" id="UP001284771">
    <property type="component" value="Unassembled WGS sequence"/>
</dbReference>
<keyword evidence="1" id="KW-0472">Membrane</keyword>
<gene>
    <name evidence="3" type="ORF">RIB56_08985</name>
</gene>
<accession>A0ABU4J5J0</accession>
<sequence length="163" mass="19057">MRQNLVKLGYLLGISLVLAGILYFFASNWQGFDRYTKIALSMAMMLLFYGSGFVSRMLLPHQAFLSHWLLVASSISFGLSTALVGQIYNSHADGYWLFSFGSYQPFYLVYLQNISRFMFFRLSYFSSPCTFIFHQLPFSTEQKMKKFFFTLQWRLSTLLSFYS</sequence>
<protein>
    <submittedName>
        <fullName evidence="3">DUF2157 domain-containing protein</fullName>
    </submittedName>
</protein>
<feature type="transmembrane region" description="Helical" evidence="1">
    <location>
        <begin position="7"/>
        <end position="26"/>
    </location>
</feature>
<evidence type="ECO:0000313" key="4">
    <source>
        <dbReference type="Proteomes" id="UP001284771"/>
    </source>
</evidence>
<comment type="caution">
    <text evidence="3">The sequence shown here is derived from an EMBL/GenBank/DDBJ whole genome shotgun (WGS) entry which is preliminary data.</text>
</comment>
<reference evidence="4" key="1">
    <citation type="submission" date="2023-07" db="EMBL/GenBank/DDBJ databases">
        <title>Draft genomic sequences of Priestia flexa CCM isolated from the soil of an abandoned mine contaminated by free cyanide in the high Andean zone of Tacna, Peru.</title>
        <authorList>
            <person name="Caceda Quiroz C.J."/>
            <person name="Maraza Chooque G.J."/>
            <person name="Fora Quispe G.L."/>
            <person name="Carpio Mamani M."/>
        </authorList>
    </citation>
    <scope>NUCLEOTIDE SEQUENCE [LARGE SCALE GENOMIC DNA]</scope>
    <source>
        <strain evidence="4">CCM</strain>
    </source>
</reference>
<feature type="transmembrane region" description="Helical" evidence="1">
    <location>
        <begin position="38"/>
        <end position="59"/>
    </location>
</feature>
<evidence type="ECO:0000259" key="2">
    <source>
        <dbReference type="Pfam" id="PF09925"/>
    </source>
</evidence>
<proteinExistence type="predicted"/>
<dbReference type="InterPro" id="IPR018677">
    <property type="entry name" value="DUF2157"/>
</dbReference>
<keyword evidence="4" id="KW-1185">Reference proteome</keyword>
<evidence type="ECO:0000256" key="1">
    <source>
        <dbReference type="SAM" id="Phobius"/>
    </source>
</evidence>
<name>A0ABU4J5J0_9BACI</name>
<feature type="domain" description="DUF2157" evidence="2">
    <location>
        <begin position="10"/>
        <end position="99"/>
    </location>
</feature>
<keyword evidence="1" id="KW-1133">Transmembrane helix</keyword>
<organism evidence="3 4">
    <name type="scientific">Priestia flexa</name>
    <dbReference type="NCBI Taxonomy" id="86664"/>
    <lineage>
        <taxon>Bacteria</taxon>
        <taxon>Bacillati</taxon>
        <taxon>Bacillota</taxon>
        <taxon>Bacilli</taxon>
        <taxon>Bacillales</taxon>
        <taxon>Bacillaceae</taxon>
        <taxon>Priestia</taxon>
    </lineage>
</organism>
<feature type="transmembrane region" description="Helical" evidence="1">
    <location>
        <begin position="68"/>
        <end position="88"/>
    </location>
</feature>
<dbReference type="EMBL" id="JAWUZT010000021">
    <property type="protein sequence ID" value="MDW8516264.1"/>
    <property type="molecule type" value="Genomic_DNA"/>
</dbReference>
<evidence type="ECO:0000313" key="3">
    <source>
        <dbReference type="EMBL" id="MDW8516264.1"/>
    </source>
</evidence>
<dbReference type="RefSeq" id="WP_318757606.1">
    <property type="nucleotide sequence ID" value="NZ_JAWUZT010000021.1"/>
</dbReference>